<gene>
    <name evidence="2" type="ORF">C1881_02855</name>
</gene>
<dbReference type="PANTHER" id="PTHR37814">
    <property type="entry name" value="CONSERVED MEMBRANE PROTEIN"/>
    <property type="match status" value="1"/>
</dbReference>
<feature type="transmembrane region" description="Helical" evidence="1">
    <location>
        <begin position="21"/>
        <end position="40"/>
    </location>
</feature>
<evidence type="ECO:0000256" key="1">
    <source>
        <dbReference type="SAM" id="Phobius"/>
    </source>
</evidence>
<dbReference type="EMBL" id="PPTO01000003">
    <property type="protein sequence ID" value="RDB60291.1"/>
    <property type="molecule type" value="Genomic_DNA"/>
</dbReference>
<proteinExistence type="predicted"/>
<keyword evidence="1" id="KW-1133">Transmembrane helix</keyword>
<dbReference type="Proteomes" id="UP000253975">
    <property type="component" value="Unassembled WGS sequence"/>
</dbReference>
<organism evidence="2 3">
    <name type="scientific">Slackia isoflavoniconvertens</name>
    <dbReference type="NCBI Taxonomy" id="572010"/>
    <lineage>
        <taxon>Bacteria</taxon>
        <taxon>Bacillati</taxon>
        <taxon>Actinomycetota</taxon>
        <taxon>Coriobacteriia</taxon>
        <taxon>Eggerthellales</taxon>
        <taxon>Eggerthellaceae</taxon>
        <taxon>Slackia</taxon>
    </lineage>
</organism>
<dbReference type="PANTHER" id="PTHR37814:SF1">
    <property type="entry name" value="MEMBRANE PROTEIN"/>
    <property type="match status" value="1"/>
</dbReference>
<evidence type="ECO:0008006" key="4">
    <source>
        <dbReference type="Google" id="ProtNLM"/>
    </source>
</evidence>
<feature type="transmembrane region" description="Helical" evidence="1">
    <location>
        <begin position="157"/>
        <end position="177"/>
    </location>
</feature>
<dbReference type="InterPro" id="IPR038728">
    <property type="entry name" value="YkvI-like"/>
</dbReference>
<protein>
    <recommendedName>
        <fullName evidence="4">Membrane protein YkvI</fullName>
    </recommendedName>
</protein>
<feature type="transmembrane region" description="Helical" evidence="1">
    <location>
        <begin position="242"/>
        <end position="268"/>
    </location>
</feature>
<dbReference type="RefSeq" id="WP_114615027.1">
    <property type="nucleotide sequence ID" value="NZ_PPTO01000003.1"/>
</dbReference>
<sequence length="384" mass="41321">MAEEVKESTKEKSSVGRMLQIGGAVVGTLVGSGFASGQEVMQYFTAYGIPGVWGAVLTMLLFALMCAAVTYYGWKFAKSEHFSAFRHYCGKYFGTFMDIFSVLFCFLVGIVMTSGSGAMFEQYFGIPAVAGSTVMALIALGSAWLGLEKLTKVLGSTAPICIVFLVGVSLVTAAMNWGNLANADAMVAAADASGNVLRAVDFAAPLWIVIIVTALNYVAHNIVAGVPFISKVGTQAKNGKEALWGGLLGGILLGLCALALNFGMLTTYDQVYMLEVPGLEFAKMLNPVMGAIYAAILIIMIYNTIVPMMISVANLFVKDDKDPVKYRAMLIALAVIFLIGGQFKFSVLINIIYPFVGYVGIIFMVVVLVQFLRWKCFGKKEPQE</sequence>
<comment type="caution">
    <text evidence="2">The sequence shown here is derived from an EMBL/GenBank/DDBJ whole genome shotgun (WGS) entry which is preliminary data.</text>
</comment>
<feature type="transmembrane region" description="Helical" evidence="1">
    <location>
        <begin position="328"/>
        <end position="345"/>
    </location>
</feature>
<feature type="transmembrane region" description="Helical" evidence="1">
    <location>
        <begin position="52"/>
        <end position="72"/>
    </location>
</feature>
<feature type="transmembrane region" description="Helical" evidence="1">
    <location>
        <begin position="92"/>
        <end position="112"/>
    </location>
</feature>
<feature type="transmembrane region" description="Helical" evidence="1">
    <location>
        <begin position="351"/>
        <end position="372"/>
    </location>
</feature>
<keyword evidence="1" id="KW-0812">Transmembrane</keyword>
<keyword evidence="1" id="KW-0472">Membrane</keyword>
<name>A0A369LKZ2_9ACTN</name>
<evidence type="ECO:0000313" key="2">
    <source>
        <dbReference type="EMBL" id="RDB60291.1"/>
    </source>
</evidence>
<reference evidence="2 3" key="1">
    <citation type="journal article" date="2018" name="Elife">
        <title>Discovery and characterization of a prevalent human gut bacterial enzyme sufficient for the inactivation of a family of plant toxins.</title>
        <authorList>
            <person name="Koppel N."/>
            <person name="Bisanz J.E."/>
            <person name="Pandelia M.E."/>
            <person name="Turnbaugh P.J."/>
            <person name="Balskus E.P."/>
        </authorList>
    </citation>
    <scope>NUCLEOTIDE SEQUENCE [LARGE SCALE GENOMIC DNA]</scope>
    <source>
        <strain evidence="2 3">OB21 GAM31</strain>
    </source>
</reference>
<feature type="transmembrane region" description="Helical" evidence="1">
    <location>
        <begin position="206"/>
        <end position="230"/>
    </location>
</feature>
<evidence type="ECO:0000313" key="3">
    <source>
        <dbReference type="Proteomes" id="UP000253975"/>
    </source>
</evidence>
<dbReference type="AlphaFoldDB" id="A0A369LKZ2"/>
<feature type="transmembrane region" description="Helical" evidence="1">
    <location>
        <begin position="288"/>
        <end position="316"/>
    </location>
</feature>
<feature type="transmembrane region" description="Helical" evidence="1">
    <location>
        <begin position="124"/>
        <end position="145"/>
    </location>
</feature>
<accession>A0A369LKZ2</accession>